<dbReference type="STRING" id="1423750.FC89_GL000392"/>
<keyword evidence="6 10" id="KW-0472">Membrane</keyword>
<evidence type="ECO:0000256" key="8">
    <source>
        <dbReference type="PROSITE-ProRule" id="PRU00284"/>
    </source>
</evidence>
<dbReference type="Proteomes" id="UP000051451">
    <property type="component" value="Unassembled WGS sequence"/>
</dbReference>
<dbReference type="Gene3D" id="3.30.450.20">
    <property type="entry name" value="PAS domain"/>
    <property type="match status" value="1"/>
</dbReference>
<evidence type="ECO:0000256" key="2">
    <source>
        <dbReference type="ARBA" id="ARBA00022475"/>
    </source>
</evidence>
<feature type="coiled-coil region" evidence="9">
    <location>
        <begin position="535"/>
        <end position="562"/>
    </location>
</feature>
<keyword evidence="9" id="KW-0175">Coiled coil</keyword>
<dbReference type="GO" id="GO:0005886">
    <property type="term" value="C:plasma membrane"/>
    <property type="evidence" value="ECO:0007669"/>
    <property type="project" value="UniProtKB-SubCell"/>
</dbReference>
<sequence>MARKKSVSKWIAGLLIIVAVIPIIVMMTSTYLSTKEMLVDRSDRDKSAAVAMIDHSQDSLHKTAQKGLTGILKQPAFKGSFNLKQIAAVISAAETENGTIENAIFATSDNKFVANSKKLSSNFKPTSRPWYQGAITHQGQIFWSTPFVDVNTGQYVMSVSKAVRDSKGQVGVLSFNISYNAVQQALAKLQIGRTGNAMLVSSSGIVVASKNKKLIGKNISKTETFNQVKQASSLKGSVLPKHETAIQRVYYRKDVNSSTVGIAQTPKNEIKPELSAIVKTSIVVAIIMLILIVLMAGTITAIFKRVINVFVSAFKQVGAGKFQKISTKSFENSTKIDKLVGKTVQADLNGDEFQQLTAHFNKMIDSTGKLVKSIQQEGGKVSEMSDSLLGLSKQTSKATNEVAQTITGIANVTSSQAEETQKSVEQLQDLSAIVKTMRDNVVGINKKSQESSQINQSNIRTVNEVKDNWHRELAKMQQLTDNMTETNGNIQNIGKIVGVINGISHQTNLLALNASIEAASAGEAGKGFAVVAAEISKLSEQSKKSTKEIEELIDKIRTQSQQMVKQTTDSLAGGEKQTNLIKKSITSSQEVSKRSQLVINEIQKLTDASQKIVAVQNKVLENLENISASTEENSAGTEEVSANSEEVLATMEEFTGHIEDLNKIADQLKKNLAKKFQIISD</sequence>
<evidence type="ECO:0000256" key="1">
    <source>
        <dbReference type="ARBA" id="ARBA00004651"/>
    </source>
</evidence>
<feature type="domain" description="Methyl-accepting transducer" evidence="11">
    <location>
        <begin position="391"/>
        <end position="648"/>
    </location>
</feature>
<dbReference type="OrthoDB" id="9760371at2"/>
<dbReference type="GO" id="GO:0006935">
    <property type="term" value="P:chemotaxis"/>
    <property type="evidence" value="ECO:0007669"/>
    <property type="project" value="UniProtKB-KW"/>
</dbReference>
<accession>A0A0R1VN05</accession>
<dbReference type="Gene3D" id="6.10.340.10">
    <property type="match status" value="1"/>
</dbReference>
<evidence type="ECO:0000256" key="7">
    <source>
        <dbReference type="ARBA" id="ARBA00023224"/>
    </source>
</evidence>
<proteinExistence type="predicted"/>
<dbReference type="EMBL" id="AZGB01000009">
    <property type="protein sequence ID" value="KRM07079.1"/>
    <property type="molecule type" value="Genomic_DNA"/>
</dbReference>
<evidence type="ECO:0000256" key="3">
    <source>
        <dbReference type="ARBA" id="ARBA00022500"/>
    </source>
</evidence>
<dbReference type="SMART" id="SM00283">
    <property type="entry name" value="MA"/>
    <property type="match status" value="1"/>
</dbReference>
<dbReference type="AlphaFoldDB" id="A0A0R1VN05"/>
<reference evidence="12 13" key="1">
    <citation type="journal article" date="2015" name="Genome Announc.">
        <title>Expanding the biotechnology potential of lactobacilli through comparative genomics of 213 strains and associated genera.</title>
        <authorList>
            <person name="Sun Z."/>
            <person name="Harris H.M."/>
            <person name="McCann A."/>
            <person name="Guo C."/>
            <person name="Argimon S."/>
            <person name="Zhang W."/>
            <person name="Yang X."/>
            <person name="Jeffery I.B."/>
            <person name="Cooney J.C."/>
            <person name="Kagawa T.F."/>
            <person name="Liu W."/>
            <person name="Song Y."/>
            <person name="Salvetti E."/>
            <person name="Wrobel A."/>
            <person name="Rasinkangas P."/>
            <person name="Parkhill J."/>
            <person name="Rea M.C."/>
            <person name="O'Sullivan O."/>
            <person name="Ritari J."/>
            <person name="Douillard F.P."/>
            <person name="Paul Ross R."/>
            <person name="Yang R."/>
            <person name="Briner A.E."/>
            <person name="Felis G.E."/>
            <person name="de Vos W.M."/>
            <person name="Barrangou R."/>
            <person name="Klaenhammer T.R."/>
            <person name="Caufield P.W."/>
            <person name="Cui Y."/>
            <person name="Zhang H."/>
            <person name="O'Toole P.W."/>
        </authorList>
    </citation>
    <scope>NUCLEOTIDE SEQUENCE [LARGE SCALE GENOMIC DNA]</scope>
    <source>
        <strain evidence="12 13">DSM 18630</strain>
    </source>
</reference>
<keyword evidence="3" id="KW-0145">Chemotaxis</keyword>
<dbReference type="CDD" id="cd18773">
    <property type="entry name" value="PDC1_HK_sensor"/>
    <property type="match status" value="1"/>
</dbReference>
<keyword evidence="13" id="KW-1185">Reference proteome</keyword>
<evidence type="ECO:0000256" key="6">
    <source>
        <dbReference type="ARBA" id="ARBA00023136"/>
    </source>
</evidence>
<evidence type="ECO:0000313" key="13">
    <source>
        <dbReference type="Proteomes" id="UP000051451"/>
    </source>
</evidence>
<feature type="transmembrane region" description="Helical" evidence="10">
    <location>
        <begin position="282"/>
        <end position="303"/>
    </location>
</feature>
<dbReference type="Pfam" id="PF00015">
    <property type="entry name" value="MCPsignal"/>
    <property type="match status" value="1"/>
</dbReference>
<dbReference type="PANTHER" id="PTHR32089">
    <property type="entry name" value="METHYL-ACCEPTING CHEMOTAXIS PROTEIN MCPB"/>
    <property type="match status" value="1"/>
</dbReference>
<dbReference type="InterPro" id="IPR033479">
    <property type="entry name" value="dCache_1"/>
</dbReference>
<comment type="subcellular location">
    <subcellularLocation>
        <location evidence="1">Cell membrane</location>
        <topology evidence="1">Multi-pass membrane protein</topology>
    </subcellularLocation>
</comment>
<dbReference type="SUPFAM" id="SSF103190">
    <property type="entry name" value="Sensory domain-like"/>
    <property type="match status" value="1"/>
</dbReference>
<dbReference type="PROSITE" id="PS50111">
    <property type="entry name" value="CHEMOTAXIS_TRANSDUC_2"/>
    <property type="match status" value="1"/>
</dbReference>
<evidence type="ECO:0000256" key="9">
    <source>
        <dbReference type="SAM" id="Coils"/>
    </source>
</evidence>
<dbReference type="PANTHER" id="PTHR32089:SF112">
    <property type="entry name" value="LYSOZYME-LIKE PROTEIN-RELATED"/>
    <property type="match status" value="1"/>
</dbReference>
<dbReference type="Pfam" id="PF02743">
    <property type="entry name" value="dCache_1"/>
    <property type="match status" value="1"/>
</dbReference>
<evidence type="ECO:0000259" key="11">
    <source>
        <dbReference type="PROSITE" id="PS50111"/>
    </source>
</evidence>
<dbReference type="InterPro" id="IPR004089">
    <property type="entry name" value="MCPsignal_dom"/>
</dbReference>
<dbReference type="RefSeq" id="WP_057871178.1">
    <property type="nucleotide sequence ID" value="NZ_AZGB01000009.1"/>
</dbReference>
<comment type="caution">
    <text evidence="12">The sequence shown here is derived from an EMBL/GenBank/DDBJ whole genome shotgun (WGS) entry which is preliminary data.</text>
</comment>
<dbReference type="InterPro" id="IPR029151">
    <property type="entry name" value="Sensor-like_sf"/>
</dbReference>
<dbReference type="Gene3D" id="1.10.287.950">
    <property type="entry name" value="Methyl-accepting chemotaxis protein"/>
    <property type="match status" value="1"/>
</dbReference>
<name>A0A0R1VN05_9LACO</name>
<keyword evidence="7 8" id="KW-0807">Transducer</keyword>
<gene>
    <name evidence="12" type="ORF">FC89_GL000392</name>
</gene>
<dbReference type="GeneID" id="98318444"/>
<organism evidence="12 13">
    <name type="scientific">Liquorilactobacillus ghanensis DSM 18630</name>
    <dbReference type="NCBI Taxonomy" id="1423750"/>
    <lineage>
        <taxon>Bacteria</taxon>
        <taxon>Bacillati</taxon>
        <taxon>Bacillota</taxon>
        <taxon>Bacilli</taxon>
        <taxon>Lactobacillales</taxon>
        <taxon>Lactobacillaceae</taxon>
        <taxon>Liquorilactobacillus</taxon>
    </lineage>
</organism>
<dbReference type="SUPFAM" id="SSF58104">
    <property type="entry name" value="Methyl-accepting chemotaxis protein (MCP) signaling domain"/>
    <property type="match status" value="1"/>
</dbReference>
<keyword evidence="5 10" id="KW-1133">Transmembrane helix</keyword>
<evidence type="ECO:0000256" key="5">
    <source>
        <dbReference type="ARBA" id="ARBA00022989"/>
    </source>
</evidence>
<evidence type="ECO:0000256" key="10">
    <source>
        <dbReference type="SAM" id="Phobius"/>
    </source>
</evidence>
<protein>
    <submittedName>
        <fullName evidence="12">Methyl-accepting chemotaxis protein</fullName>
    </submittedName>
</protein>
<feature type="transmembrane region" description="Helical" evidence="10">
    <location>
        <begin position="12"/>
        <end position="32"/>
    </location>
</feature>
<evidence type="ECO:0000256" key="4">
    <source>
        <dbReference type="ARBA" id="ARBA00022692"/>
    </source>
</evidence>
<dbReference type="PATRIC" id="fig|1423750.3.peg.401"/>
<keyword evidence="4 10" id="KW-0812">Transmembrane</keyword>
<dbReference type="GO" id="GO:0007165">
    <property type="term" value="P:signal transduction"/>
    <property type="evidence" value="ECO:0007669"/>
    <property type="project" value="UniProtKB-KW"/>
</dbReference>
<evidence type="ECO:0000313" key="12">
    <source>
        <dbReference type="EMBL" id="KRM07079.1"/>
    </source>
</evidence>
<keyword evidence="2" id="KW-1003">Cell membrane</keyword>